<dbReference type="Proteomes" id="UP000076532">
    <property type="component" value="Unassembled WGS sequence"/>
</dbReference>
<sequence length="354" mass="39171">MGISSPSSSFVKLMTVNLQWCLMKAGRVMIKPHRHWVNKLKKSFAFNPGRTRWHNCSVIGNGLTGTIVSRQNEEVKYQQREVEVTDNGAVSASKGQQMSNDGDWLYLSLLRLCSIRGVVLETWDVGSWRRKGEYVVDAERRRKRQMGRIRSTQHRERRDTDDKLVNSNASTHTKGGSLEAGEAIYDKITDPRGDMVRLSVPHAKTPGSGRVGGVAADSEVSLVHMTLPGCAVRVPVGCASDVMQKEREYDMNVVGCVLPRCRARACTWGRWTCTWSWQPCARMGLAGVRMEVAVGRVGLADVRAWLTTCAWADVHMGLVDGTTHDSAGSKGSKEKERVTKRQAAWGQRAASGGL</sequence>
<protein>
    <submittedName>
        <fullName evidence="2">Uncharacterized protein</fullName>
    </submittedName>
</protein>
<keyword evidence="3" id="KW-1185">Reference proteome</keyword>
<feature type="compositionally biased region" description="Basic and acidic residues" evidence="1">
    <location>
        <begin position="153"/>
        <end position="164"/>
    </location>
</feature>
<evidence type="ECO:0000256" key="1">
    <source>
        <dbReference type="SAM" id="MobiDB-lite"/>
    </source>
</evidence>
<dbReference type="AlphaFoldDB" id="A0A165YKX5"/>
<reference evidence="2 3" key="1">
    <citation type="journal article" date="2016" name="Mol. Biol. Evol.">
        <title>Comparative Genomics of Early-Diverging Mushroom-Forming Fungi Provides Insights into the Origins of Lignocellulose Decay Capabilities.</title>
        <authorList>
            <person name="Nagy L.G."/>
            <person name="Riley R."/>
            <person name="Tritt A."/>
            <person name="Adam C."/>
            <person name="Daum C."/>
            <person name="Floudas D."/>
            <person name="Sun H."/>
            <person name="Yadav J.S."/>
            <person name="Pangilinan J."/>
            <person name="Larsson K.H."/>
            <person name="Matsuura K."/>
            <person name="Barry K."/>
            <person name="Labutti K."/>
            <person name="Kuo R."/>
            <person name="Ohm R.A."/>
            <person name="Bhattacharya S.S."/>
            <person name="Shirouzu T."/>
            <person name="Yoshinaga Y."/>
            <person name="Martin F.M."/>
            <person name="Grigoriev I.V."/>
            <person name="Hibbett D.S."/>
        </authorList>
    </citation>
    <scope>NUCLEOTIDE SEQUENCE [LARGE SCALE GENOMIC DNA]</scope>
    <source>
        <strain evidence="2 3">CBS 109695</strain>
    </source>
</reference>
<feature type="region of interest" description="Disordered" evidence="1">
    <location>
        <begin position="145"/>
        <end position="182"/>
    </location>
</feature>
<feature type="region of interest" description="Disordered" evidence="1">
    <location>
        <begin position="323"/>
        <end position="354"/>
    </location>
</feature>
<organism evidence="2 3">
    <name type="scientific">Athelia psychrophila</name>
    <dbReference type="NCBI Taxonomy" id="1759441"/>
    <lineage>
        <taxon>Eukaryota</taxon>
        <taxon>Fungi</taxon>
        <taxon>Dikarya</taxon>
        <taxon>Basidiomycota</taxon>
        <taxon>Agaricomycotina</taxon>
        <taxon>Agaricomycetes</taxon>
        <taxon>Agaricomycetidae</taxon>
        <taxon>Atheliales</taxon>
        <taxon>Atheliaceae</taxon>
        <taxon>Athelia</taxon>
    </lineage>
</organism>
<gene>
    <name evidence="2" type="ORF">FIBSPDRAFT_900344</name>
</gene>
<feature type="compositionally biased region" description="Polar residues" evidence="1">
    <location>
        <begin position="165"/>
        <end position="174"/>
    </location>
</feature>
<dbReference type="EMBL" id="KV417695">
    <property type="protein sequence ID" value="KZP09671.1"/>
    <property type="molecule type" value="Genomic_DNA"/>
</dbReference>
<evidence type="ECO:0000313" key="2">
    <source>
        <dbReference type="EMBL" id="KZP09671.1"/>
    </source>
</evidence>
<evidence type="ECO:0000313" key="3">
    <source>
        <dbReference type="Proteomes" id="UP000076532"/>
    </source>
</evidence>
<accession>A0A165YKX5</accession>
<proteinExistence type="predicted"/>
<name>A0A165YKX5_9AGAM</name>